<gene>
    <name evidence="2" type="ORF">EDM52_08645</name>
</gene>
<dbReference type="NCBIfam" id="NF033223">
    <property type="entry name" value="YHYH_alt"/>
    <property type="match status" value="1"/>
</dbReference>
<dbReference type="EMBL" id="RHHR01000013">
    <property type="protein sequence ID" value="RNB74789.1"/>
    <property type="molecule type" value="Genomic_DNA"/>
</dbReference>
<dbReference type="OrthoDB" id="1656058at2"/>
<feature type="region of interest" description="Disordered" evidence="1">
    <location>
        <begin position="47"/>
        <end position="67"/>
    </location>
</feature>
<dbReference type="RefSeq" id="WP_122908608.1">
    <property type="nucleotide sequence ID" value="NZ_CBCSBE010000005.1"/>
</dbReference>
<name>A0A3M8CGP1_9BACL</name>
<dbReference type="Proteomes" id="UP000282028">
    <property type="component" value="Unassembled WGS sequence"/>
</dbReference>
<evidence type="ECO:0000313" key="3">
    <source>
        <dbReference type="Proteomes" id="UP000282028"/>
    </source>
</evidence>
<protein>
    <submittedName>
        <fullName evidence="2">YHYH domain-containing protein</fullName>
    </submittedName>
</protein>
<proteinExistence type="predicted"/>
<organism evidence="2 3">
    <name type="scientific">Brevibacillus invocatus</name>
    <dbReference type="NCBI Taxonomy" id="173959"/>
    <lineage>
        <taxon>Bacteria</taxon>
        <taxon>Bacillati</taxon>
        <taxon>Bacillota</taxon>
        <taxon>Bacilli</taxon>
        <taxon>Bacillales</taxon>
        <taxon>Paenibacillaceae</taxon>
        <taxon>Brevibacillus</taxon>
    </lineage>
</organism>
<evidence type="ECO:0000313" key="2">
    <source>
        <dbReference type="EMBL" id="RNB74789.1"/>
    </source>
</evidence>
<accession>A0A3M8CGP1</accession>
<comment type="caution">
    <text evidence="2">The sequence shown here is derived from an EMBL/GenBank/DDBJ whole genome shotgun (WGS) entry which is preliminary data.</text>
</comment>
<sequence>MKCALGLFGTSVQAHPGRTDSNGGHTCRTNCEKWGLSYGQYHYHNNGSTSSGSTQSKGAPDAPTNKTVTEQVVQKKVIVAVDQAPVRYSPNEASQVAATLWYGYGVSDLSGATDGYVNIDQGYLAKTLLVEYVVSKPSTVTIATDKGYFFSIPDSTSKARGSANKGTIVHVVGEANGFYYGSTVDGNGDVLVGFVSKSVVK</sequence>
<dbReference type="AlphaFoldDB" id="A0A3M8CGP1"/>
<dbReference type="InterPro" id="IPR047773">
    <property type="entry name" value="YHYH_dom_bact"/>
</dbReference>
<keyword evidence="3" id="KW-1185">Reference proteome</keyword>
<evidence type="ECO:0000256" key="1">
    <source>
        <dbReference type="SAM" id="MobiDB-lite"/>
    </source>
</evidence>
<reference evidence="2 3" key="1">
    <citation type="submission" date="2018-10" db="EMBL/GenBank/DDBJ databases">
        <title>Phylogenomics of Brevibacillus.</title>
        <authorList>
            <person name="Dunlap C."/>
        </authorList>
    </citation>
    <scope>NUCLEOTIDE SEQUENCE [LARGE SCALE GENOMIC DNA]</scope>
    <source>
        <strain evidence="2 3">JCM 12215</strain>
    </source>
</reference>